<dbReference type="Gene3D" id="3.40.50.9200">
    <property type="entry name" value="Hypothetical protein MTH538"/>
    <property type="match status" value="1"/>
</dbReference>
<feature type="domain" description="Thoeris protein ThsB TIR-like" evidence="1">
    <location>
        <begin position="6"/>
        <end position="101"/>
    </location>
</feature>
<organism evidence="2 3">
    <name type="scientific">Leptospira ainlahdjerensis</name>
    <dbReference type="NCBI Taxonomy" id="2810033"/>
    <lineage>
        <taxon>Bacteria</taxon>
        <taxon>Pseudomonadati</taxon>
        <taxon>Spirochaetota</taxon>
        <taxon>Spirochaetia</taxon>
        <taxon>Leptospirales</taxon>
        <taxon>Leptospiraceae</taxon>
        <taxon>Leptospira</taxon>
    </lineage>
</organism>
<dbReference type="InterPro" id="IPR036490">
    <property type="entry name" value="ThsB_TIR-like_sf"/>
</dbReference>
<dbReference type="EMBL" id="JAFFPU010000013">
    <property type="protein sequence ID" value="MBM9576218.1"/>
    <property type="molecule type" value="Genomic_DNA"/>
</dbReference>
<sequence>MARKVFYSFHYKPDNWRVSQIRNIGAIEGNQPAKDNDWETITKAGEKEIQKWIDDQLYGRSCTIVLIGANTSGRKWINYEIKKTWDSNKGILGIYIHNLKDSSGEKSNQGTNPFAGFTINEGKTDLSSVVKAYNPPHSDSKEVYNYISDNKSDWIDEAIKIRNAN</sequence>
<dbReference type="Pfam" id="PF08937">
    <property type="entry name" value="ThsB_TIR"/>
    <property type="match status" value="1"/>
</dbReference>
<keyword evidence="3" id="KW-1185">Reference proteome</keyword>
<comment type="caution">
    <text evidence="2">The sequence shown here is derived from an EMBL/GenBank/DDBJ whole genome shotgun (WGS) entry which is preliminary data.</text>
</comment>
<name>A0ABS2U9L2_9LEPT</name>
<accession>A0ABS2U9L2</accession>
<dbReference type="InterPro" id="IPR015032">
    <property type="entry name" value="ThsB__TIR-like_domain"/>
</dbReference>
<protein>
    <submittedName>
        <fullName evidence="2">TIR domain-containing protein</fullName>
    </submittedName>
</protein>
<evidence type="ECO:0000313" key="3">
    <source>
        <dbReference type="Proteomes" id="UP000724686"/>
    </source>
</evidence>
<reference evidence="2 3" key="1">
    <citation type="submission" date="2021-02" db="EMBL/GenBank/DDBJ databases">
        <title>Leptospira ainlahdjerensis sp. nov., Leptospira ainazelensis sp. nov., Leptospira abararensis sp. nov. and Leptospira chreensis sp. nov., four new species isolated from water sources in Algeria.</title>
        <authorList>
            <person name="Amara Korba A."/>
            <person name="Kainiu M."/>
            <person name="Vincent A.T."/>
            <person name="Mariet J.-F."/>
            <person name="Veyrier F.J."/>
            <person name="Goarant C."/>
            <person name="Picardeau M."/>
        </authorList>
    </citation>
    <scope>NUCLEOTIDE SEQUENCE [LARGE SCALE GENOMIC DNA]</scope>
    <source>
        <strain evidence="2 3">201903070</strain>
    </source>
</reference>
<evidence type="ECO:0000313" key="2">
    <source>
        <dbReference type="EMBL" id="MBM9576218.1"/>
    </source>
</evidence>
<dbReference type="RefSeq" id="WP_205278409.1">
    <property type="nucleotide sequence ID" value="NZ_JAFFPU010000013.1"/>
</dbReference>
<proteinExistence type="predicted"/>
<dbReference type="SUPFAM" id="SSF52206">
    <property type="entry name" value="Hypothetical protein MTH538"/>
    <property type="match status" value="1"/>
</dbReference>
<evidence type="ECO:0000259" key="1">
    <source>
        <dbReference type="Pfam" id="PF08937"/>
    </source>
</evidence>
<gene>
    <name evidence="2" type="ORF">JWG45_03535</name>
</gene>
<dbReference type="Proteomes" id="UP000724686">
    <property type="component" value="Unassembled WGS sequence"/>
</dbReference>